<keyword evidence="1" id="KW-0812">Transmembrane</keyword>
<evidence type="ECO:0000313" key="3">
    <source>
        <dbReference type="Proteomes" id="UP000113346"/>
    </source>
</evidence>
<keyword evidence="1" id="KW-1133">Transmembrane helix</keyword>
<evidence type="ECO:0000256" key="1">
    <source>
        <dbReference type="SAM" id="Phobius"/>
    </source>
</evidence>
<reference evidence="2" key="1">
    <citation type="submission" date="2011-12" db="EMBL/GenBank/DDBJ databases">
        <title>Comparative genomics of primate cytomegaloviruses.</title>
        <authorList>
            <person name="Davison A.J."/>
            <person name="Holton M."/>
            <person name="Dolan A."/>
            <person name="Dargan D.J."/>
            <person name="Gatherer D."/>
            <person name="Hayward G.S."/>
        </authorList>
    </citation>
    <scope>NUCLEOTIDE SEQUENCE [LARGE SCALE GENOMIC DNA]</scope>
    <source>
        <strain evidence="2">Colburn</strain>
    </source>
</reference>
<proteinExistence type="predicted"/>
<dbReference type="Proteomes" id="UP000113346">
    <property type="component" value="Segment"/>
</dbReference>
<organismHost>
    <name type="scientific">Macaca</name>
    <name type="common">macaques</name>
    <dbReference type="NCBI Taxonomy" id="9539"/>
</organismHost>
<sequence>MLRFSDVVWLSLGLGLLIVTVVYGIPFYKGDRYAPTVKMAYIYYNASNLTIYCNTSSRRSRFLAAGMMITTKYNTTIVKGGYKIAKRPRPIYLKFVKVLDKASYKFYMNSTVTCWGSNGTYGIHSFRVRKITCPSSINVSADAYETPNIVNDTDLVETPDVALRWWPQNQQNQIVMGVLLTQLVFLVFIINACLIWSCKFRRHK</sequence>
<feature type="transmembrane region" description="Helical" evidence="1">
    <location>
        <begin position="174"/>
        <end position="196"/>
    </location>
</feature>
<dbReference type="EMBL" id="FJ483969">
    <property type="protein sequence ID" value="AEV80648.1"/>
    <property type="molecule type" value="Genomic_DNA"/>
</dbReference>
<protein>
    <submittedName>
        <fullName evidence="2">Membrane protein UL120</fullName>
    </submittedName>
</protein>
<gene>
    <name evidence="2" type="primary">UL120</name>
</gene>
<evidence type="ECO:0000313" key="2">
    <source>
        <dbReference type="EMBL" id="AEV80648.1"/>
    </source>
</evidence>
<name>G8XU08_SCMVC</name>
<organism evidence="2 3">
    <name type="scientific">Simian cytomegalovirus (strain Colburn)</name>
    <dbReference type="NCBI Taxonomy" id="50292"/>
    <lineage>
        <taxon>Viruses</taxon>
        <taxon>Duplodnaviria</taxon>
        <taxon>Heunggongvirae</taxon>
        <taxon>Peploviricota</taxon>
        <taxon>Herviviricetes</taxon>
        <taxon>Herpesvirales</taxon>
        <taxon>Orthoherpesviridae</taxon>
        <taxon>Betaherpesvirinae</taxon>
        <taxon>Cytomegalovirus</taxon>
        <taxon>Cytomegalovirus cercopithecinebeta5</taxon>
    </lineage>
</organism>
<accession>G8XU08</accession>
<keyword evidence="1" id="KW-0472">Membrane</keyword>